<feature type="chain" id="PRO_5034594205" evidence="11">
    <location>
        <begin position="21"/>
        <end position="758"/>
    </location>
</feature>
<dbReference type="AlphaFoldDB" id="A0A8B8C0G2"/>
<evidence type="ECO:0000259" key="12">
    <source>
        <dbReference type="PROSITE" id="PS50287"/>
    </source>
</evidence>
<dbReference type="PRINTS" id="PR00258">
    <property type="entry name" value="SPERACTRCPTR"/>
</dbReference>
<feature type="domain" description="SRCR" evidence="12">
    <location>
        <begin position="552"/>
        <end position="648"/>
    </location>
</feature>
<dbReference type="FunFam" id="3.10.250.10:FF:000016">
    <property type="entry name" value="Scavenger receptor cysteine-rich protein type 12"/>
    <property type="match status" value="1"/>
</dbReference>
<evidence type="ECO:0000313" key="14">
    <source>
        <dbReference type="RefSeq" id="XP_022309133.1"/>
    </source>
</evidence>
<proteinExistence type="predicted"/>
<accession>A0A8B8C0G2</accession>
<evidence type="ECO:0000256" key="4">
    <source>
        <dbReference type="ARBA" id="ARBA00022737"/>
    </source>
</evidence>
<dbReference type="InterPro" id="IPR036772">
    <property type="entry name" value="SRCR-like_dom_sf"/>
</dbReference>
<keyword evidence="7 9" id="KW-1015">Disulfide bond</keyword>
<dbReference type="PANTHER" id="PTHR19331:SF465">
    <property type="entry name" value="EGG PEPTIDE SPERACT RECEPTOR"/>
    <property type="match status" value="1"/>
</dbReference>
<dbReference type="SUPFAM" id="SSF56487">
    <property type="entry name" value="SRCR-like"/>
    <property type="match status" value="2"/>
</dbReference>
<dbReference type="OrthoDB" id="6119881at2759"/>
<keyword evidence="6" id="KW-0472">Membrane</keyword>
<dbReference type="Proteomes" id="UP000694844">
    <property type="component" value="Chromosome 9"/>
</dbReference>
<keyword evidence="5" id="KW-1133">Transmembrane helix</keyword>
<keyword evidence="2" id="KW-0812">Transmembrane</keyword>
<sequence>MASLPVALFFLLAAATPVFCQLSFSSNVTSDIDPLEESLLNSILRTVDEKFQSLSTRMNTMERGMNTLQYYNLRQFRTVNTHLHALDNLLQNIHTRLEQQDIGTRELASSLMLMKREVKNAAMMSQESFDKMEERMDRMSEEIGLKVSHVEKTIVSALNETAIQQDEVASVLREIVVSERDRTKQICSESLSKVQTRIDDLENMTISKIATLENVTMNVIGNMNVTLDPTSVDINATTRRLLEERLQEFNDNVLDSIRFYRHTGDLVERIVGATETVADDQVKLREDINRFLEIQVNLTKTKTPKEEQREEASNVISNYVDDVTDERLPGKACEVTSDLMEDLQSMYRNGSQVLGLIADLTKSSQSELKTTIQQLNNEVFRLQEMRSEEDKPHPEILSGQLDFHLEEISNNTRAVFHIVEAIASNTGWIPYIFSNLQFLENQINQTLVTAKRAFLATSLTESRAQQDQQQVPHPPTPALSDDPNPIINNPRNQYTKNHAGKDGEESPGGGGWSLNQSLALQTKFEFVYETNRRVERILPALTRLLGEPEPFVVMVGGSSEYEGRVEIYQKGRWGSLCKPLSHVEASYICRHLGYLGGIATGPGHFGEGSGVFWTMNFTCLLSRQCSIAKPVIDESHCDHSNDYGVICDHMIRLWFESKSDKVIKRNTGFLEVHHREEWIPVCGDNWADPNSDVVCRQLGYERGKATTPTQEVMTYHSDTPTFFSNVNCTGSEIRLTACEWAWQTNSCSSKYPVFIQCE</sequence>
<evidence type="ECO:0000256" key="3">
    <source>
        <dbReference type="ARBA" id="ARBA00022729"/>
    </source>
</evidence>
<dbReference type="Gene3D" id="3.10.250.10">
    <property type="entry name" value="SRCR-like domain"/>
    <property type="match status" value="2"/>
</dbReference>
<feature type="region of interest" description="Disordered" evidence="10">
    <location>
        <begin position="460"/>
        <end position="512"/>
    </location>
</feature>
<protein>
    <submittedName>
        <fullName evidence="14">Uncharacterized protein LOC111114898</fullName>
    </submittedName>
</protein>
<evidence type="ECO:0000256" key="8">
    <source>
        <dbReference type="ARBA" id="ARBA00023180"/>
    </source>
</evidence>
<evidence type="ECO:0000313" key="13">
    <source>
        <dbReference type="Proteomes" id="UP000694844"/>
    </source>
</evidence>
<dbReference type="SMART" id="SM00202">
    <property type="entry name" value="SR"/>
    <property type="match status" value="2"/>
</dbReference>
<dbReference type="PROSITE" id="PS50287">
    <property type="entry name" value="SRCR_2"/>
    <property type="match status" value="2"/>
</dbReference>
<reference evidence="14" key="1">
    <citation type="submission" date="2025-08" db="UniProtKB">
        <authorList>
            <consortium name="RefSeq"/>
        </authorList>
    </citation>
    <scope>IDENTIFICATION</scope>
    <source>
        <tissue evidence="14">Whole sample</tissue>
    </source>
</reference>
<feature type="compositionally biased region" description="Low complexity" evidence="10">
    <location>
        <begin position="481"/>
        <end position="490"/>
    </location>
</feature>
<evidence type="ECO:0000256" key="5">
    <source>
        <dbReference type="ARBA" id="ARBA00022989"/>
    </source>
</evidence>
<feature type="signal peptide" evidence="11">
    <location>
        <begin position="1"/>
        <end position="20"/>
    </location>
</feature>
<feature type="domain" description="SRCR" evidence="12">
    <location>
        <begin position="651"/>
        <end position="758"/>
    </location>
</feature>
<dbReference type="GO" id="GO:0016020">
    <property type="term" value="C:membrane"/>
    <property type="evidence" value="ECO:0007669"/>
    <property type="project" value="UniProtKB-SubCell"/>
</dbReference>
<evidence type="ECO:0000256" key="9">
    <source>
        <dbReference type="PROSITE-ProRule" id="PRU00196"/>
    </source>
</evidence>
<comment type="caution">
    <text evidence="9">Lacks conserved residue(s) required for the propagation of feature annotation.</text>
</comment>
<gene>
    <name evidence="14" type="primary">LOC111114898</name>
</gene>
<organism evidence="13 14">
    <name type="scientific">Crassostrea virginica</name>
    <name type="common">Eastern oyster</name>
    <dbReference type="NCBI Taxonomy" id="6565"/>
    <lineage>
        <taxon>Eukaryota</taxon>
        <taxon>Metazoa</taxon>
        <taxon>Spiralia</taxon>
        <taxon>Lophotrochozoa</taxon>
        <taxon>Mollusca</taxon>
        <taxon>Bivalvia</taxon>
        <taxon>Autobranchia</taxon>
        <taxon>Pteriomorphia</taxon>
        <taxon>Ostreida</taxon>
        <taxon>Ostreoidea</taxon>
        <taxon>Ostreidae</taxon>
        <taxon>Crassostrea</taxon>
    </lineage>
</organism>
<keyword evidence="8" id="KW-0325">Glycoprotein</keyword>
<keyword evidence="13" id="KW-1185">Reference proteome</keyword>
<evidence type="ECO:0000256" key="10">
    <source>
        <dbReference type="SAM" id="MobiDB-lite"/>
    </source>
</evidence>
<feature type="compositionally biased region" description="Polar residues" evidence="10">
    <location>
        <begin position="460"/>
        <end position="471"/>
    </location>
</feature>
<evidence type="ECO:0000256" key="11">
    <source>
        <dbReference type="SAM" id="SignalP"/>
    </source>
</evidence>
<dbReference type="PANTHER" id="PTHR19331">
    <property type="entry name" value="SCAVENGER RECEPTOR DOMAIN-CONTAINING"/>
    <property type="match status" value="1"/>
</dbReference>
<dbReference type="KEGG" id="cvn:111114898"/>
<comment type="subcellular location">
    <subcellularLocation>
        <location evidence="1">Membrane</location>
        <topology evidence="1">Single-pass membrane protein</topology>
    </subcellularLocation>
</comment>
<evidence type="ECO:0000256" key="1">
    <source>
        <dbReference type="ARBA" id="ARBA00004167"/>
    </source>
</evidence>
<keyword evidence="4" id="KW-0677">Repeat</keyword>
<dbReference type="Pfam" id="PF00530">
    <property type="entry name" value="SRCR"/>
    <property type="match status" value="2"/>
</dbReference>
<evidence type="ECO:0000256" key="7">
    <source>
        <dbReference type="ARBA" id="ARBA00023157"/>
    </source>
</evidence>
<evidence type="ECO:0000256" key="2">
    <source>
        <dbReference type="ARBA" id="ARBA00022692"/>
    </source>
</evidence>
<evidence type="ECO:0000256" key="6">
    <source>
        <dbReference type="ARBA" id="ARBA00023136"/>
    </source>
</evidence>
<feature type="disulfide bond" evidence="9">
    <location>
        <begin position="728"/>
        <end position="738"/>
    </location>
</feature>
<dbReference type="GeneID" id="111114898"/>
<keyword evidence="3 11" id="KW-0732">Signal</keyword>
<name>A0A8B8C0G2_CRAVI</name>
<dbReference type="RefSeq" id="XP_022309133.1">
    <property type="nucleotide sequence ID" value="XM_022453425.1"/>
</dbReference>
<dbReference type="InterPro" id="IPR001190">
    <property type="entry name" value="SRCR"/>
</dbReference>